<dbReference type="InterPro" id="IPR052896">
    <property type="entry name" value="GGT-like_enzyme"/>
</dbReference>
<evidence type="ECO:0008006" key="2">
    <source>
        <dbReference type="Google" id="ProtNLM"/>
    </source>
</evidence>
<name>A0A1Y5PQX7_9SPHN</name>
<gene>
    <name evidence="1" type="ORF">SPPYR_1241</name>
</gene>
<dbReference type="AlphaFoldDB" id="A0A1Y5PQX7"/>
<reference evidence="1" key="1">
    <citation type="submission" date="2016-03" db="EMBL/GenBank/DDBJ databases">
        <authorList>
            <person name="Ploux O."/>
        </authorList>
    </citation>
    <scope>NUCLEOTIDE SEQUENCE</scope>
    <source>
        <strain evidence="1">UC10</strain>
    </source>
</reference>
<dbReference type="InterPro" id="IPR043137">
    <property type="entry name" value="GGT_ssub_C"/>
</dbReference>
<dbReference type="KEGG" id="sphu:SPPYR_1241"/>
<dbReference type="PANTHER" id="PTHR43881">
    <property type="entry name" value="GAMMA-GLUTAMYLTRANSPEPTIDASE (AFU_ORTHOLOGUE AFUA_4G13580)"/>
    <property type="match status" value="1"/>
</dbReference>
<dbReference type="PANTHER" id="PTHR43881:SF1">
    <property type="entry name" value="GAMMA-GLUTAMYLTRANSPEPTIDASE (AFU_ORTHOLOGUE AFUA_4G13580)"/>
    <property type="match status" value="1"/>
</dbReference>
<dbReference type="Pfam" id="PF01019">
    <property type="entry name" value="G_glu_transpept"/>
    <property type="match status" value="1"/>
</dbReference>
<proteinExistence type="predicted"/>
<accession>A0A1Y5PQX7</accession>
<dbReference type="EMBL" id="LT598653">
    <property type="protein sequence ID" value="SBV32361.1"/>
    <property type="molecule type" value="Genomic_DNA"/>
</dbReference>
<evidence type="ECO:0000313" key="1">
    <source>
        <dbReference type="EMBL" id="SBV32361.1"/>
    </source>
</evidence>
<organism evidence="1">
    <name type="scientific">uncultured Sphingopyxis sp</name>
    <dbReference type="NCBI Taxonomy" id="310581"/>
    <lineage>
        <taxon>Bacteria</taxon>
        <taxon>Pseudomonadati</taxon>
        <taxon>Pseudomonadota</taxon>
        <taxon>Alphaproteobacteria</taxon>
        <taxon>Sphingomonadales</taxon>
        <taxon>Sphingomonadaceae</taxon>
        <taxon>Sphingopyxis</taxon>
        <taxon>environmental samples</taxon>
    </lineage>
</organism>
<dbReference type="Gene3D" id="3.60.20.40">
    <property type="match status" value="1"/>
</dbReference>
<protein>
    <recommendedName>
        <fullName evidence="2">Gamma-glutamyltransferase</fullName>
    </recommendedName>
</protein>
<dbReference type="SUPFAM" id="SSF56235">
    <property type="entry name" value="N-terminal nucleophile aminohydrolases (Ntn hydrolases)"/>
    <property type="match status" value="1"/>
</dbReference>
<dbReference type="InterPro" id="IPR029055">
    <property type="entry name" value="Ntn_hydrolases_N"/>
</dbReference>
<sequence>MQLLVNIIDFGMNIQEAGDAARWYHGGTATVTGEKSQGLGTVAIESGYSDAVKAALRARGFKVIPPGWDYGTDEFGGYQAIMRDPAHGTWWGASEMRKDGAALGY</sequence>